<evidence type="ECO:0000313" key="2">
    <source>
        <dbReference type="EMBL" id="EME67344.1"/>
    </source>
</evidence>
<dbReference type="AlphaFoldDB" id="M3A4D2"/>
<protein>
    <submittedName>
        <fullName evidence="2">Uncharacterized protein</fullName>
    </submittedName>
</protein>
<dbReference type="PATRIC" id="fig|1278076.4.peg.127"/>
<dbReference type="RefSeq" id="WP_003934207.1">
    <property type="nucleotide sequence ID" value="NZ_AOEX01000009.1"/>
</dbReference>
<evidence type="ECO:0000313" key="3">
    <source>
        <dbReference type="Proteomes" id="UP000011731"/>
    </source>
</evidence>
<gene>
    <name evidence="2" type="ORF">G352_00627</name>
</gene>
<evidence type="ECO:0000256" key="1">
    <source>
        <dbReference type="SAM" id="MobiDB-lite"/>
    </source>
</evidence>
<keyword evidence="3" id="KW-1185">Reference proteome</keyword>
<accession>M3A4D2</accession>
<dbReference type="EMBL" id="AOEX01000009">
    <property type="protein sequence ID" value="EME67344.1"/>
    <property type="molecule type" value="Genomic_DNA"/>
</dbReference>
<reference evidence="2 3" key="1">
    <citation type="journal article" date="2013" name="Genome Announc.">
        <title>Draft Genome Sequence of Rhodococcus ruber Strain BKS 20-38.</title>
        <authorList>
            <person name="Bala M."/>
            <person name="Kumar S."/>
            <person name="Raghava G.P."/>
            <person name="Mayilraj S."/>
        </authorList>
    </citation>
    <scope>NUCLEOTIDE SEQUENCE [LARGE SCALE GENOMIC DNA]</scope>
    <source>
        <strain evidence="2 3">BKS 20-38</strain>
    </source>
</reference>
<name>M3A4D2_9NOCA</name>
<comment type="caution">
    <text evidence="2">The sequence shown here is derived from an EMBL/GenBank/DDBJ whole genome shotgun (WGS) entry which is preliminary data.</text>
</comment>
<proteinExistence type="predicted"/>
<feature type="region of interest" description="Disordered" evidence="1">
    <location>
        <begin position="1"/>
        <end position="27"/>
    </location>
</feature>
<dbReference type="Proteomes" id="UP000011731">
    <property type="component" value="Unassembled WGS sequence"/>
</dbReference>
<organism evidence="2 3">
    <name type="scientific">Rhodococcus ruber BKS 20-38</name>
    <dbReference type="NCBI Taxonomy" id="1278076"/>
    <lineage>
        <taxon>Bacteria</taxon>
        <taxon>Bacillati</taxon>
        <taxon>Actinomycetota</taxon>
        <taxon>Actinomycetes</taxon>
        <taxon>Mycobacteriales</taxon>
        <taxon>Nocardiaceae</taxon>
        <taxon>Rhodococcus</taxon>
    </lineage>
</organism>
<sequence length="171" mass="18591">MSHPALMPDVRRRARRTEGAGRPSLGHREPVVTTLWKRNLDRLSAIKSSTNETASDVLGVAITIGLRHLDLLPAGFQAYELDTIVDSTGGLAEELGIENGGERRKVWTRLPVAYRSTIDQLVDDYSTNRVALLGALAAVGFGHMDEFDSALAYMRQAALSPTDGRSLTMAS</sequence>